<protein>
    <submittedName>
        <fullName evidence="3">Transferase</fullName>
        <ecNumber evidence="3">2.7.-.-</ecNumber>
    </submittedName>
</protein>
<keyword evidence="3" id="KW-0808">Transferase</keyword>
<feature type="region of interest" description="Disordered" evidence="1">
    <location>
        <begin position="703"/>
        <end position="783"/>
    </location>
</feature>
<keyword evidence="4" id="KW-1185">Reference proteome</keyword>
<dbReference type="SUPFAM" id="SSF56112">
    <property type="entry name" value="Protein kinase-like (PK-like)"/>
    <property type="match status" value="1"/>
</dbReference>
<feature type="region of interest" description="Disordered" evidence="1">
    <location>
        <begin position="801"/>
        <end position="840"/>
    </location>
</feature>
<dbReference type="InterPro" id="IPR000719">
    <property type="entry name" value="Prot_kinase_dom"/>
</dbReference>
<feature type="domain" description="Protein kinase" evidence="2">
    <location>
        <begin position="20"/>
        <end position="365"/>
    </location>
</feature>
<sequence length="1130" mass="125370">MGGPRLLFHRAIHISETSVFFTPNNEASLDFGTVSRVPRAHRDHVQKHGVVAKVVLSVSNLASQSGTLTHAERLRLWWTVLLSSGTVETDLSSVEVPAELGDAKWPVLDERELLRRMEAAEARGRDGALRESPHVVPVLSVKRFVHKDQDRRAMLGVVWMPLYKQNLLHWSEKRLHSQFIPEPLLVTLLRQLITGLLALHASTGTYLPYLTMENVLISHEENEQPTFLLVPFVAQLLRLEDTPMDSLISFSFLPPECLTQPRRSLNNARSLVWSLGMLLHQLASGVLRNGAAVVGARHDSMRKKFERPLNHPLLSPSDVVRYVRRDLQRGPYSNILIHLIVLMLGQDPRTRSTLQLLDGMLFDFLRYKPIVRFPFSVGPLDLLRLSHPAEVVIHPQRKRYVFKATCVICKVERNSERCLNAEHLLGPCSPLWSGDEMLPAYVVERPHSCMTYLFPPTARLEERKQLHYTKSALQSGAIDQNALLQLFGGFAVVQMMEGGRLMTHEVLVPTPHLMLRNEELRGVATRLHFTAALPWPSHCTAQLEVSGRIIQGVPTMFGVPSACWYAWLLPGERLQLNGKEWIPATDGGFVFWFDEALKPTASDRYFVLCGMRSLTLKAKVESTVLPDLVFDRDAKAYEAQLFYGSATAPAGIPSGEKENWSRSHCAASHKAALRRRSIHGATVEIPWSSEVADPFSEEVPVQLGRCDKKGPKPAPEERSPSRALRRLRPLSMRPTQLRVDSVTDVSRNPLKERQVNACKLLRGPASTPSPTTASQGEEKEEDVEWRQDFYKRAKRTNHRLAAVVENSRRGLASGAQRRQERPPFPSQAVPGGSQSIGSDDSLSAFVSPAAAVSVPDVDVTQLLKSPPVEPGRQSRGDASSLEVFGRWFPPSWVDAVFQSLTFCIPATGEHGRLSVPVTVSAAMRLATHATAGAVAMAFCTNEVPIIRRNHQRCANALPPKQLKCLLPHHGLVFYDVHREVVGLLALRFTVPADPNLAAGEKRIQFKTLPPTPTTPTRMSQLNAGYFAGEVGFCPTNQAWRHAQGDGCGFLRQSPSKSCGTPMVAPAAGSEELTLSGIQLFPSLDPSPAVGSSDAGPLPLCWVGFDPSTQAMMLADLRQDAWYPLYFAVDE</sequence>
<feature type="compositionally biased region" description="Basic and acidic residues" evidence="1">
    <location>
        <begin position="705"/>
        <end position="720"/>
    </location>
</feature>
<dbReference type="EC" id="2.7.-.-" evidence="3"/>
<evidence type="ECO:0000313" key="4">
    <source>
        <dbReference type="Proteomes" id="UP000284403"/>
    </source>
</evidence>
<dbReference type="AlphaFoldDB" id="A0A3R7KVG5"/>
<dbReference type="EMBL" id="MKKU01000481">
    <property type="protein sequence ID" value="RNF10523.1"/>
    <property type="molecule type" value="Genomic_DNA"/>
</dbReference>
<feature type="compositionally biased region" description="Polar residues" evidence="1">
    <location>
        <begin position="766"/>
        <end position="775"/>
    </location>
</feature>
<dbReference type="GeneID" id="40320391"/>
<dbReference type="OrthoDB" id="9974723at2759"/>
<dbReference type="Gene3D" id="1.10.510.10">
    <property type="entry name" value="Transferase(Phosphotransferase) domain 1"/>
    <property type="match status" value="1"/>
</dbReference>
<dbReference type="PROSITE" id="PS50011">
    <property type="entry name" value="PROTEIN_KINASE_DOM"/>
    <property type="match status" value="1"/>
</dbReference>
<organism evidence="3 4">
    <name type="scientific">Trypanosoma conorhini</name>
    <dbReference type="NCBI Taxonomy" id="83891"/>
    <lineage>
        <taxon>Eukaryota</taxon>
        <taxon>Discoba</taxon>
        <taxon>Euglenozoa</taxon>
        <taxon>Kinetoplastea</taxon>
        <taxon>Metakinetoplastina</taxon>
        <taxon>Trypanosomatida</taxon>
        <taxon>Trypanosomatidae</taxon>
        <taxon>Trypanosoma</taxon>
    </lineage>
</organism>
<dbReference type="GO" id="GO:0005524">
    <property type="term" value="F:ATP binding"/>
    <property type="evidence" value="ECO:0007669"/>
    <property type="project" value="InterPro"/>
</dbReference>
<gene>
    <name evidence="3" type="ORF">Tco025E_06780</name>
</gene>
<reference evidence="3 4" key="1">
    <citation type="journal article" date="2018" name="BMC Genomics">
        <title>Genomic comparison of Trypanosoma conorhini and Trypanosoma rangeli to Trypanosoma cruzi strains of high and low virulence.</title>
        <authorList>
            <person name="Bradwell K.R."/>
            <person name="Koparde V.N."/>
            <person name="Matveyev A.V."/>
            <person name="Serrano M.G."/>
            <person name="Alves J.M."/>
            <person name="Parikh H."/>
            <person name="Huang B."/>
            <person name="Lee V."/>
            <person name="Espinosa-Alvarez O."/>
            <person name="Ortiz P.A."/>
            <person name="Costa-Martins A.G."/>
            <person name="Teixeira M.M."/>
            <person name="Buck G.A."/>
        </authorList>
    </citation>
    <scope>NUCLEOTIDE SEQUENCE [LARGE SCALE GENOMIC DNA]</scope>
    <source>
        <strain evidence="3 4">025E</strain>
    </source>
</reference>
<dbReference type="RefSeq" id="XP_029226227.1">
    <property type="nucleotide sequence ID" value="XM_029373652.1"/>
</dbReference>
<comment type="caution">
    <text evidence="3">The sequence shown here is derived from an EMBL/GenBank/DDBJ whole genome shotgun (WGS) entry which is preliminary data.</text>
</comment>
<dbReference type="GO" id="GO:0004672">
    <property type="term" value="F:protein kinase activity"/>
    <property type="evidence" value="ECO:0007669"/>
    <property type="project" value="InterPro"/>
</dbReference>
<accession>A0A3R7KVG5</accession>
<proteinExistence type="predicted"/>
<evidence type="ECO:0000313" key="3">
    <source>
        <dbReference type="EMBL" id="RNF10523.1"/>
    </source>
</evidence>
<evidence type="ECO:0000259" key="2">
    <source>
        <dbReference type="PROSITE" id="PS50011"/>
    </source>
</evidence>
<dbReference type="Proteomes" id="UP000284403">
    <property type="component" value="Unassembled WGS sequence"/>
</dbReference>
<evidence type="ECO:0000256" key="1">
    <source>
        <dbReference type="SAM" id="MobiDB-lite"/>
    </source>
</evidence>
<dbReference type="InterPro" id="IPR011009">
    <property type="entry name" value="Kinase-like_dom_sf"/>
</dbReference>
<name>A0A3R7KVG5_9TRYP</name>